<sequence length="36" mass="3774">MTTLAATALAPTTPADVRDAVRDALARRAPVRIVGR</sequence>
<organism evidence="1">
    <name type="scientific">uncultured Gemmatimonadaceae bacterium</name>
    <dbReference type="NCBI Taxonomy" id="246130"/>
    <lineage>
        <taxon>Bacteria</taxon>
        <taxon>Pseudomonadati</taxon>
        <taxon>Gemmatimonadota</taxon>
        <taxon>Gemmatimonadia</taxon>
        <taxon>Gemmatimonadales</taxon>
        <taxon>Gemmatimonadaceae</taxon>
        <taxon>environmental samples</taxon>
    </lineage>
</organism>
<protein>
    <submittedName>
        <fullName evidence="1">Uncharacterized protein</fullName>
    </submittedName>
</protein>
<proteinExistence type="predicted"/>
<evidence type="ECO:0000313" key="1">
    <source>
        <dbReference type="EMBL" id="CAA9326980.1"/>
    </source>
</evidence>
<dbReference type="AlphaFoldDB" id="A0A6J4LAE9"/>
<dbReference type="EMBL" id="CADCTU010000525">
    <property type="protein sequence ID" value="CAA9326980.1"/>
    <property type="molecule type" value="Genomic_DNA"/>
</dbReference>
<name>A0A6J4LAE9_9BACT</name>
<feature type="non-terminal residue" evidence="1">
    <location>
        <position position="36"/>
    </location>
</feature>
<reference evidence="1" key="1">
    <citation type="submission" date="2020-02" db="EMBL/GenBank/DDBJ databases">
        <authorList>
            <person name="Meier V. D."/>
        </authorList>
    </citation>
    <scope>NUCLEOTIDE SEQUENCE</scope>
    <source>
        <strain evidence="1">AVDCRST_MAG11</strain>
    </source>
</reference>
<accession>A0A6J4LAE9</accession>
<gene>
    <name evidence="1" type="ORF">AVDCRST_MAG11-2279</name>
</gene>